<name>A0A0L6VEE3_9BASI</name>
<dbReference type="GO" id="GO:0000307">
    <property type="term" value="C:cyclin-dependent protein kinase holoenzyme complex"/>
    <property type="evidence" value="ECO:0007669"/>
    <property type="project" value="TreeGrafter"/>
</dbReference>
<feature type="region of interest" description="Disordered" evidence="1">
    <location>
        <begin position="60"/>
        <end position="104"/>
    </location>
</feature>
<dbReference type="STRING" id="27349.A0A0L6VEE3"/>
<dbReference type="PANTHER" id="PTHR15615">
    <property type="match status" value="1"/>
</dbReference>
<sequence>MVASKFLLDRNYSNKAWSKISGLPVEEINDNERLFLRLIDYRIHLDLDGFQISQLDPRCCHPQQHPQQHSPISTHHPKTQTTLLTITSNRRHPNQNHNQAHHNR</sequence>
<dbReference type="GO" id="GO:0005634">
    <property type="term" value="C:nucleus"/>
    <property type="evidence" value="ECO:0007669"/>
    <property type="project" value="TreeGrafter"/>
</dbReference>
<protein>
    <recommendedName>
        <fullName evidence="4">Cyclin N-terminal domain-containing protein</fullName>
    </recommendedName>
</protein>
<dbReference type="GO" id="GO:0019901">
    <property type="term" value="F:protein kinase binding"/>
    <property type="evidence" value="ECO:0007669"/>
    <property type="project" value="InterPro"/>
</dbReference>
<feature type="compositionally biased region" description="Low complexity" evidence="1">
    <location>
        <begin position="61"/>
        <end position="74"/>
    </location>
</feature>
<dbReference type="AlphaFoldDB" id="A0A0L6VEE3"/>
<dbReference type="Proteomes" id="UP000037035">
    <property type="component" value="Unassembled WGS sequence"/>
</dbReference>
<dbReference type="EMBL" id="LAVV01006615">
    <property type="protein sequence ID" value="KNZ59099.1"/>
    <property type="molecule type" value="Genomic_DNA"/>
</dbReference>
<dbReference type="Pfam" id="PF08613">
    <property type="entry name" value="Cyclin"/>
    <property type="match status" value="1"/>
</dbReference>
<dbReference type="InterPro" id="IPR013922">
    <property type="entry name" value="Cyclin_PHO80-like"/>
</dbReference>
<dbReference type="CDD" id="cd20557">
    <property type="entry name" value="CYCLIN_ScPCL1-like"/>
    <property type="match status" value="1"/>
</dbReference>
<dbReference type="OrthoDB" id="286814at2759"/>
<dbReference type="PANTHER" id="PTHR15615:SF36">
    <property type="entry name" value="PHO85 CYCLIN-5"/>
    <property type="match status" value="1"/>
</dbReference>
<keyword evidence="3" id="KW-1185">Reference proteome</keyword>
<proteinExistence type="predicted"/>
<dbReference type="VEuPathDB" id="FungiDB:VP01_17g1"/>
<reference evidence="2 3" key="1">
    <citation type="submission" date="2015-08" db="EMBL/GenBank/DDBJ databases">
        <title>Next Generation Sequencing and Analysis of the Genome of Puccinia sorghi L Schw, the Causal Agent of Maize Common Rust.</title>
        <authorList>
            <person name="Rochi L."/>
            <person name="Burguener G."/>
            <person name="Darino M."/>
            <person name="Turjanski A."/>
            <person name="Kreff E."/>
            <person name="Dieguez M.J."/>
            <person name="Sacco F."/>
        </authorList>
    </citation>
    <scope>NUCLEOTIDE SEQUENCE [LARGE SCALE GENOMIC DNA]</scope>
    <source>
        <strain evidence="2 3">RO10H11247</strain>
    </source>
</reference>
<dbReference type="Gene3D" id="1.10.472.10">
    <property type="entry name" value="Cyclin-like"/>
    <property type="match status" value="1"/>
</dbReference>
<evidence type="ECO:0000256" key="1">
    <source>
        <dbReference type="SAM" id="MobiDB-lite"/>
    </source>
</evidence>
<feature type="compositionally biased region" description="Polar residues" evidence="1">
    <location>
        <begin position="79"/>
        <end position="88"/>
    </location>
</feature>
<evidence type="ECO:0008006" key="4">
    <source>
        <dbReference type="Google" id="ProtNLM"/>
    </source>
</evidence>
<evidence type="ECO:0000313" key="3">
    <source>
        <dbReference type="Proteomes" id="UP000037035"/>
    </source>
</evidence>
<gene>
    <name evidence="2" type="ORF">VP01_17g1</name>
</gene>
<organism evidence="2 3">
    <name type="scientific">Puccinia sorghi</name>
    <dbReference type="NCBI Taxonomy" id="27349"/>
    <lineage>
        <taxon>Eukaryota</taxon>
        <taxon>Fungi</taxon>
        <taxon>Dikarya</taxon>
        <taxon>Basidiomycota</taxon>
        <taxon>Pucciniomycotina</taxon>
        <taxon>Pucciniomycetes</taxon>
        <taxon>Pucciniales</taxon>
        <taxon>Pucciniaceae</taxon>
        <taxon>Puccinia</taxon>
    </lineage>
</organism>
<comment type="caution">
    <text evidence="2">The sequence shown here is derived from an EMBL/GenBank/DDBJ whole genome shotgun (WGS) entry which is preliminary data.</text>
</comment>
<accession>A0A0L6VEE3</accession>
<dbReference type="GO" id="GO:0016538">
    <property type="term" value="F:cyclin-dependent protein serine/threonine kinase regulator activity"/>
    <property type="evidence" value="ECO:0007669"/>
    <property type="project" value="TreeGrafter"/>
</dbReference>
<evidence type="ECO:0000313" key="2">
    <source>
        <dbReference type="EMBL" id="KNZ59099.1"/>
    </source>
</evidence>
<feature type="compositionally biased region" description="Basic residues" evidence="1">
    <location>
        <begin position="89"/>
        <end position="104"/>
    </location>
</feature>